<dbReference type="SUPFAM" id="SSF46785">
    <property type="entry name" value="Winged helix' DNA-binding domain"/>
    <property type="match status" value="1"/>
</dbReference>
<dbReference type="CDD" id="cd00090">
    <property type="entry name" value="HTH_ARSR"/>
    <property type="match status" value="1"/>
</dbReference>
<sequence length="162" mass="17494">MQLAKGIEWTTHICTILAVLPEGKGLSVDALAEFFELPSGYLSKQMQLLRRAGIAASVRGKSGGYRLARPVDTITLLDIVQAIEGRGPAFRCTEIRQNGPCALKRSDCKRPCEIASAFAAAEDVYHQALAAKSLANIMQEAAANSTPEHMIEIANWVQAQIA</sequence>
<evidence type="ECO:0000313" key="1">
    <source>
        <dbReference type="EMBL" id="MXP32867.1"/>
    </source>
</evidence>
<dbReference type="EMBL" id="WTYE01000001">
    <property type="protein sequence ID" value="MXP32867.1"/>
    <property type="molecule type" value="Genomic_DNA"/>
</dbReference>
<dbReference type="GO" id="GO:0005829">
    <property type="term" value="C:cytosol"/>
    <property type="evidence" value="ECO:0007669"/>
    <property type="project" value="TreeGrafter"/>
</dbReference>
<dbReference type="Proteomes" id="UP000446786">
    <property type="component" value="Unassembled WGS sequence"/>
</dbReference>
<organism evidence="1 2">
    <name type="scientific">Parerythrobacter jejuensis</name>
    <dbReference type="NCBI Taxonomy" id="795812"/>
    <lineage>
        <taxon>Bacteria</taxon>
        <taxon>Pseudomonadati</taxon>
        <taxon>Pseudomonadota</taxon>
        <taxon>Alphaproteobacteria</taxon>
        <taxon>Sphingomonadales</taxon>
        <taxon>Erythrobacteraceae</taxon>
        <taxon>Parerythrobacter</taxon>
    </lineage>
</organism>
<name>A0A845AU80_9SPHN</name>
<dbReference type="AlphaFoldDB" id="A0A845AU80"/>
<dbReference type="InterPro" id="IPR036388">
    <property type="entry name" value="WH-like_DNA-bd_sf"/>
</dbReference>
<dbReference type="Gene3D" id="1.10.10.10">
    <property type="entry name" value="Winged helix-like DNA-binding domain superfamily/Winged helix DNA-binding domain"/>
    <property type="match status" value="1"/>
</dbReference>
<evidence type="ECO:0000313" key="2">
    <source>
        <dbReference type="Proteomes" id="UP000446786"/>
    </source>
</evidence>
<dbReference type="InterPro" id="IPR011991">
    <property type="entry name" value="ArsR-like_HTH"/>
</dbReference>
<dbReference type="PROSITE" id="PS01332">
    <property type="entry name" value="HTH_RRF2_1"/>
    <property type="match status" value="1"/>
</dbReference>
<reference evidence="1 2" key="1">
    <citation type="submission" date="2019-12" db="EMBL/GenBank/DDBJ databases">
        <title>Genomic-based taxomic classification of the family Erythrobacteraceae.</title>
        <authorList>
            <person name="Xu L."/>
        </authorList>
    </citation>
    <scope>NUCLEOTIDE SEQUENCE [LARGE SCALE GENOMIC DNA]</scope>
    <source>
        <strain evidence="1 2">JCM 16677</strain>
    </source>
</reference>
<protein>
    <submittedName>
        <fullName evidence="1">Rrf2 family transcriptional regulator</fullName>
    </submittedName>
</protein>
<comment type="caution">
    <text evidence="1">The sequence shown here is derived from an EMBL/GenBank/DDBJ whole genome shotgun (WGS) entry which is preliminary data.</text>
</comment>
<dbReference type="PROSITE" id="PS51197">
    <property type="entry name" value="HTH_RRF2_2"/>
    <property type="match status" value="1"/>
</dbReference>
<dbReference type="PANTHER" id="PTHR33221:SF13">
    <property type="entry name" value="TRANSCRIPTIONAL REGULATOR-RELATED"/>
    <property type="match status" value="1"/>
</dbReference>
<dbReference type="PANTHER" id="PTHR33221">
    <property type="entry name" value="WINGED HELIX-TURN-HELIX TRANSCRIPTIONAL REGULATOR, RRF2 FAMILY"/>
    <property type="match status" value="1"/>
</dbReference>
<proteinExistence type="predicted"/>
<keyword evidence="2" id="KW-1185">Reference proteome</keyword>
<accession>A0A845AU80</accession>
<dbReference type="NCBIfam" id="TIGR00738">
    <property type="entry name" value="rrf2_super"/>
    <property type="match status" value="1"/>
</dbReference>
<dbReference type="InterPro" id="IPR036390">
    <property type="entry name" value="WH_DNA-bd_sf"/>
</dbReference>
<dbReference type="RefSeq" id="WP_160780165.1">
    <property type="nucleotide sequence ID" value="NZ_BAAAZF010000001.1"/>
</dbReference>
<gene>
    <name evidence="1" type="ORF">GRI94_13635</name>
</gene>
<dbReference type="InterPro" id="IPR000944">
    <property type="entry name" value="Tscrpt_reg_Rrf2"/>
</dbReference>
<dbReference type="OrthoDB" id="9802344at2"/>
<dbReference type="InterPro" id="IPR030489">
    <property type="entry name" value="TR_Rrf2-type_CS"/>
</dbReference>
<dbReference type="Pfam" id="PF02082">
    <property type="entry name" value="Rrf2"/>
    <property type="match status" value="1"/>
</dbReference>
<dbReference type="GO" id="GO:0003700">
    <property type="term" value="F:DNA-binding transcription factor activity"/>
    <property type="evidence" value="ECO:0007669"/>
    <property type="project" value="TreeGrafter"/>
</dbReference>